<evidence type="ECO:0000256" key="5">
    <source>
        <dbReference type="ARBA" id="ARBA00023002"/>
    </source>
</evidence>
<dbReference type="AlphaFoldDB" id="A0A9E8LU97"/>
<dbReference type="GO" id="GO:0050660">
    <property type="term" value="F:flavin adenine dinucleotide binding"/>
    <property type="evidence" value="ECO:0007669"/>
    <property type="project" value="InterPro"/>
</dbReference>
<gene>
    <name evidence="12" type="ORF">OE104_14110</name>
</gene>
<keyword evidence="4 8" id="KW-0274">FAD</keyword>
<evidence type="ECO:0000256" key="7">
    <source>
        <dbReference type="ARBA" id="ARBA00067585"/>
    </source>
</evidence>
<dbReference type="InterPro" id="IPR013786">
    <property type="entry name" value="AcylCoA_DH/ox_N"/>
</dbReference>
<evidence type="ECO:0000259" key="11">
    <source>
        <dbReference type="Pfam" id="PF02771"/>
    </source>
</evidence>
<dbReference type="InterPro" id="IPR009100">
    <property type="entry name" value="AcylCoA_DH/oxidase_NM_dom_sf"/>
</dbReference>
<dbReference type="InterPro" id="IPR006089">
    <property type="entry name" value="Acyl-CoA_DH_CS"/>
</dbReference>
<dbReference type="GO" id="GO:0003995">
    <property type="term" value="F:acyl-CoA dehydrogenase activity"/>
    <property type="evidence" value="ECO:0007669"/>
    <property type="project" value="InterPro"/>
</dbReference>
<evidence type="ECO:0000259" key="9">
    <source>
        <dbReference type="Pfam" id="PF00441"/>
    </source>
</evidence>
<dbReference type="EMBL" id="CP106878">
    <property type="protein sequence ID" value="WAA09636.1"/>
    <property type="molecule type" value="Genomic_DNA"/>
</dbReference>
<sequence length="377" mass="41204">MQFQLSEEHEMIRKMVKDFANNEVAPTAAIRDEEERFDRSIFDQMAELGLAGIPWPEEYGGIGSDYLAYAIAVEELSRVDASTGVVLSAHTSLASWPIYKFGTEEQKRKYLTPMARGEKIGAYGLTEPGSGSDAGAMKTTAKKEGDHYVLNGSKIFITNGGLADIYIVFALTDPSLKHKGVSAFIVESGFSGFKTGKKEKKLGIRSSPTTEIIFEDCIVPEENLLGKEGQGFKIAMMTLDGGRNGIAAQAVGIAQGAFDAALAYAKERYQFGKPIISNQGISFKLADMATNIEASRLLTYQAAWLESQGIPYGKASAMAKLFAGDTAMNVTTEAVQIFGGYGYTKEYPVERFMRDAKITQIYEGTQEIQRLVISRML</sequence>
<dbReference type="PROSITE" id="PS00073">
    <property type="entry name" value="ACYL_COA_DH_2"/>
    <property type="match status" value="1"/>
</dbReference>
<dbReference type="Gene3D" id="1.20.140.10">
    <property type="entry name" value="Butyryl-CoA Dehydrogenase, subunit A, domain 3"/>
    <property type="match status" value="1"/>
</dbReference>
<evidence type="ECO:0000259" key="10">
    <source>
        <dbReference type="Pfam" id="PF02770"/>
    </source>
</evidence>
<dbReference type="PANTHER" id="PTHR43884">
    <property type="entry name" value="ACYL-COA DEHYDROGENASE"/>
    <property type="match status" value="1"/>
</dbReference>
<feature type="domain" description="Acyl-CoA oxidase/dehydrogenase middle" evidence="10">
    <location>
        <begin position="122"/>
        <end position="217"/>
    </location>
</feature>
<dbReference type="KEGG" id="faf:OE104_14110"/>
<evidence type="ECO:0000256" key="8">
    <source>
        <dbReference type="RuleBase" id="RU362125"/>
    </source>
</evidence>
<keyword evidence="13" id="KW-1185">Reference proteome</keyword>
<dbReference type="InterPro" id="IPR006091">
    <property type="entry name" value="Acyl-CoA_Oxase/DH_mid-dom"/>
</dbReference>
<keyword evidence="5 8" id="KW-0560">Oxidoreductase</keyword>
<protein>
    <recommendedName>
        <fullName evidence="7">Acyl-CoA dehydrogenase</fullName>
    </recommendedName>
</protein>
<dbReference type="Gene3D" id="1.10.540.10">
    <property type="entry name" value="Acyl-CoA dehydrogenase/oxidase, N-terminal domain"/>
    <property type="match status" value="1"/>
</dbReference>
<dbReference type="Gene3D" id="2.40.110.10">
    <property type="entry name" value="Butyryl-CoA Dehydrogenase, subunit A, domain 2"/>
    <property type="match status" value="1"/>
</dbReference>
<reference evidence="12" key="1">
    <citation type="submission" date="2022-09" db="EMBL/GenBank/DDBJ databases">
        <title>Complete Genomes of Fervidibacillus albus and Fervidibacillus halotolerans isolated from tidal flat sediments.</title>
        <authorList>
            <person name="Kwon K.K."/>
            <person name="Yang S.-H."/>
            <person name="Park M.J."/>
            <person name="Oh H.-M."/>
        </authorList>
    </citation>
    <scope>NUCLEOTIDE SEQUENCE</scope>
    <source>
        <strain evidence="12">MEBiC13591</strain>
    </source>
</reference>
<dbReference type="SUPFAM" id="SSF47203">
    <property type="entry name" value="Acyl-CoA dehydrogenase C-terminal domain-like"/>
    <property type="match status" value="1"/>
</dbReference>
<evidence type="ECO:0000256" key="3">
    <source>
        <dbReference type="ARBA" id="ARBA00022630"/>
    </source>
</evidence>
<dbReference type="SUPFAM" id="SSF56645">
    <property type="entry name" value="Acyl-CoA dehydrogenase NM domain-like"/>
    <property type="match status" value="1"/>
</dbReference>
<evidence type="ECO:0000256" key="4">
    <source>
        <dbReference type="ARBA" id="ARBA00022827"/>
    </source>
</evidence>
<evidence type="ECO:0000313" key="12">
    <source>
        <dbReference type="EMBL" id="WAA09636.1"/>
    </source>
</evidence>
<dbReference type="Proteomes" id="UP001164718">
    <property type="component" value="Chromosome"/>
</dbReference>
<dbReference type="FunFam" id="2.40.110.10:FF:000001">
    <property type="entry name" value="Acyl-CoA dehydrogenase, mitochondrial"/>
    <property type="match status" value="1"/>
</dbReference>
<evidence type="ECO:0000256" key="1">
    <source>
        <dbReference type="ARBA" id="ARBA00001974"/>
    </source>
</evidence>
<dbReference type="InterPro" id="IPR009075">
    <property type="entry name" value="AcylCo_DH/oxidase_C"/>
</dbReference>
<dbReference type="InterPro" id="IPR036250">
    <property type="entry name" value="AcylCo_DH-like_C"/>
</dbReference>
<feature type="domain" description="Acyl-CoA dehydrogenase/oxidase C-terminal" evidence="9">
    <location>
        <begin position="229"/>
        <end position="376"/>
    </location>
</feature>
<dbReference type="InterPro" id="IPR046373">
    <property type="entry name" value="Acyl-CoA_Oxase/DH_mid-dom_sf"/>
</dbReference>
<comment type="catalytic activity">
    <reaction evidence="6">
        <text>a 2,3-saturated acyl-CoA + A = a 2,3-dehydroacyl-CoA + AH2</text>
        <dbReference type="Rhea" id="RHEA:48608"/>
        <dbReference type="ChEBI" id="CHEBI:13193"/>
        <dbReference type="ChEBI" id="CHEBI:17499"/>
        <dbReference type="ChEBI" id="CHEBI:60015"/>
        <dbReference type="ChEBI" id="CHEBI:65111"/>
    </reaction>
</comment>
<evidence type="ECO:0000256" key="6">
    <source>
        <dbReference type="ARBA" id="ARBA00052546"/>
    </source>
</evidence>
<evidence type="ECO:0000313" key="13">
    <source>
        <dbReference type="Proteomes" id="UP001164718"/>
    </source>
</evidence>
<comment type="similarity">
    <text evidence="2 8">Belongs to the acyl-CoA dehydrogenase family.</text>
</comment>
<dbReference type="InterPro" id="IPR037069">
    <property type="entry name" value="AcylCoA_DH/ox_N_sf"/>
</dbReference>
<dbReference type="PIRSF" id="PIRSF016578">
    <property type="entry name" value="HsaA"/>
    <property type="match status" value="1"/>
</dbReference>
<dbReference type="PROSITE" id="PS00072">
    <property type="entry name" value="ACYL_COA_DH_1"/>
    <property type="match status" value="1"/>
</dbReference>
<dbReference type="FunFam" id="1.20.140.10:FF:000004">
    <property type="entry name" value="Acyl-CoA dehydrogenase FadE25"/>
    <property type="match status" value="1"/>
</dbReference>
<dbReference type="RefSeq" id="WP_275417417.1">
    <property type="nucleotide sequence ID" value="NZ_CP106878.1"/>
</dbReference>
<proteinExistence type="inferred from homology"/>
<dbReference type="PANTHER" id="PTHR43884:SF41">
    <property type="entry name" value="ACYL-COA DEHYDROGENASE"/>
    <property type="match status" value="1"/>
</dbReference>
<comment type="cofactor">
    <cofactor evidence="1 8">
        <name>FAD</name>
        <dbReference type="ChEBI" id="CHEBI:57692"/>
    </cofactor>
</comment>
<name>A0A9E8LU97_9BACI</name>
<feature type="domain" description="Acyl-CoA dehydrogenase/oxidase N-terminal" evidence="11">
    <location>
        <begin position="6"/>
        <end position="118"/>
    </location>
</feature>
<dbReference type="CDD" id="cd01158">
    <property type="entry name" value="SCAD_SBCAD"/>
    <property type="match status" value="1"/>
</dbReference>
<dbReference type="FunFam" id="1.10.540.10:FF:000002">
    <property type="entry name" value="Acyl-CoA dehydrogenase FadE19"/>
    <property type="match status" value="1"/>
</dbReference>
<accession>A0A9E8LU97</accession>
<dbReference type="Pfam" id="PF02771">
    <property type="entry name" value="Acyl-CoA_dh_N"/>
    <property type="match status" value="1"/>
</dbReference>
<keyword evidence="3 8" id="KW-0285">Flavoprotein</keyword>
<evidence type="ECO:0000256" key="2">
    <source>
        <dbReference type="ARBA" id="ARBA00009347"/>
    </source>
</evidence>
<organism evidence="12 13">
    <name type="scientific">Fervidibacillus albus</name>
    <dbReference type="NCBI Taxonomy" id="2980026"/>
    <lineage>
        <taxon>Bacteria</taxon>
        <taxon>Bacillati</taxon>
        <taxon>Bacillota</taxon>
        <taxon>Bacilli</taxon>
        <taxon>Bacillales</taxon>
        <taxon>Bacillaceae</taxon>
        <taxon>Fervidibacillus</taxon>
    </lineage>
</organism>
<dbReference type="Pfam" id="PF00441">
    <property type="entry name" value="Acyl-CoA_dh_1"/>
    <property type="match status" value="1"/>
</dbReference>
<dbReference type="Pfam" id="PF02770">
    <property type="entry name" value="Acyl-CoA_dh_M"/>
    <property type="match status" value="1"/>
</dbReference>